<comment type="pathway">
    <text evidence="1">Steroid biosynthesis; zymosterol biosynthesis; zymosterol from lanosterol: step 5/6.</text>
</comment>
<keyword evidence="3" id="KW-0812">Transmembrane</keyword>
<gene>
    <name evidence="4" type="ORF">N0V93_009805</name>
</gene>
<dbReference type="InterPro" id="IPR036291">
    <property type="entry name" value="NAD(P)-bd_dom_sf"/>
</dbReference>
<dbReference type="PRINTS" id="PR00081">
    <property type="entry name" value="GDHRDH"/>
</dbReference>
<evidence type="ECO:0000313" key="5">
    <source>
        <dbReference type="Proteomes" id="UP001140453"/>
    </source>
</evidence>
<accession>A0A9W8YHQ2</accession>
<dbReference type="Proteomes" id="UP001140453">
    <property type="component" value="Unassembled WGS sequence"/>
</dbReference>
<proteinExistence type="predicted"/>
<keyword evidence="5" id="KW-1185">Reference proteome</keyword>
<dbReference type="AlphaFoldDB" id="A0A9W8YHQ2"/>
<protein>
    <recommendedName>
        <fullName evidence="2">3beta-hydroxysteroid 3-dehydrogenase</fullName>
        <ecNumber evidence="2">1.1.1.270</ecNumber>
    </recommendedName>
</protein>
<evidence type="ECO:0000256" key="3">
    <source>
        <dbReference type="SAM" id="Phobius"/>
    </source>
</evidence>
<comment type="caution">
    <text evidence="4">The sequence shown here is derived from an EMBL/GenBank/DDBJ whole genome shotgun (WGS) entry which is preliminary data.</text>
</comment>
<evidence type="ECO:0000256" key="2">
    <source>
        <dbReference type="ARBA" id="ARBA00023621"/>
    </source>
</evidence>
<dbReference type="Gene3D" id="3.40.50.720">
    <property type="entry name" value="NAD(P)-binding Rossmann-like Domain"/>
    <property type="match status" value="1"/>
</dbReference>
<dbReference type="InterPro" id="IPR002347">
    <property type="entry name" value="SDR_fam"/>
</dbReference>
<keyword evidence="3" id="KW-0472">Membrane</keyword>
<dbReference type="PANTHER" id="PTHR43647">
    <property type="entry name" value="DEHYDROGENASE"/>
    <property type="match status" value="1"/>
</dbReference>
<organism evidence="4 5">
    <name type="scientific">Gnomoniopsis smithogilvyi</name>
    <dbReference type="NCBI Taxonomy" id="1191159"/>
    <lineage>
        <taxon>Eukaryota</taxon>
        <taxon>Fungi</taxon>
        <taxon>Dikarya</taxon>
        <taxon>Ascomycota</taxon>
        <taxon>Pezizomycotina</taxon>
        <taxon>Sordariomycetes</taxon>
        <taxon>Sordariomycetidae</taxon>
        <taxon>Diaporthales</taxon>
        <taxon>Gnomoniaceae</taxon>
        <taxon>Gnomoniopsis</taxon>
    </lineage>
</organism>
<sequence>MGNSSNNAKGTVLITGANGSLGSALVSRLLSTPETAAYHGIYTARNADSAPALRSALQKGKLAGSHSYDVISLELTNLAAVRTTAAMINKRVAAGEIPPIRALVLNAGYLEFLRQTWTEDGFDMTFASNYLGHWLLAILLLQSMDRQAGRIVVIGSESHDLHNSKSKAAFNEEKWMVFLDDHGCDAIARGTWSTNKEDPSFYSPELQRRLDADPEFSNICVLGIDPGSIATDITRRGPWLIRVLIFGIIVPLIARIAVWLNPNGPIRTIDRGTADILAAALGFDEPIWESPKAMYFYGSRVEEMTAEAMDEKKRQLLWKDTLGYTNLKKGETVLANWM</sequence>
<dbReference type="EMBL" id="JAPEVB010000007">
    <property type="protein sequence ID" value="KAJ4385378.1"/>
    <property type="molecule type" value="Genomic_DNA"/>
</dbReference>
<keyword evidence="3" id="KW-1133">Transmembrane helix</keyword>
<dbReference type="EC" id="1.1.1.270" evidence="2"/>
<dbReference type="Pfam" id="PF00106">
    <property type="entry name" value="adh_short"/>
    <property type="match status" value="1"/>
</dbReference>
<dbReference type="PANTHER" id="PTHR43647:SF4">
    <property type="entry name" value="KETOREDUCTASE (KR) DOMAIN-CONTAINING PROTEIN"/>
    <property type="match status" value="1"/>
</dbReference>
<name>A0A9W8YHQ2_9PEZI</name>
<dbReference type="GO" id="GO:0000253">
    <property type="term" value="F:3-beta-hydroxysteroid 3-dehydrogenase (NADP+) activity"/>
    <property type="evidence" value="ECO:0007669"/>
    <property type="project" value="UniProtKB-EC"/>
</dbReference>
<dbReference type="OrthoDB" id="191139at2759"/>
<reference evidence="4" key="1">
    <citation type="submission" date="2022-10" db="EMBL/GenBank/DDBJ databases">
        <title>Tapping the CABI collections for fungal endophytes: first genome assemblies for Collariella, Neodidymelliopsis, Ascochyta clinopodiicola, Didymella pomorum, Didymosphaeria variabile, Neocosmospora piperis and Neocucurbitaria cava.</title>
        <authorList>
            <person name="Hill R."/>
        </authorList>
    </citation>
    <scope>NUCLEOTIDE SEQUENCE</scope>
    <source>
        <strain evidence="4">IMI 355082</strain>
    </source>
</reference>
<evidence type="ECO:0000256" key="1">
    <source>
        <dbReference type="ARBA" id="ARBA00023589"/>
    </source>
</evidence>
<feature type="transmembrane region" description="Helical" evidence="3">
    <location>
        <begin position="239"/>
        <end position="260"/>
    </location>
</feature>
<dbReference type="SUPFAM" id="SSF51735">
    <property type="entry name" value="NAD(P)-binding Rossmann-fold domains"/>
    <property type="match status" value="1"/>
</dbReference>
<dbReference type="GO" id="GO:0005741">
    <property type="term" value="C:mitochondrial outer membrane"/>
    <property type="evidence" value="ECO:0007669"/>
    <property type="project" value="TreeGrafter"/>
</dbReference>
<dbReference type="InterPro" id="IPR051593">
    <property type="entry name" value="Ergosterol_Biosynth_ERG27"/>
</dbReference>
<dbReference type="GO" id="GO:0005789">
    <property type="term" value="C:endoplasmic reticulum membrane"/>
    <property type="evidence" value="ECO:0007669"/>
    <property type="project" value="TreeGrafter"/>
</dbReference>
<dbReference type="GO" id="GO:0005811">
    <property type="term" value="C:lipid droplet"/>
    <property type="evidence" value="ECO:0007669"/>
    <property type="project" value="TreeGrafter"/>
</dbReference>
<evidence type="ECO:0000313" key="4">
    <source>
        <dbReference type="EMBL" id="KAJ4385378.1"/>
    </source>
</evidence>